<dbReference type="AlphaFoldDB" id="A0A7H4M418"/>
<accession>A0A7H4M418</accession>
<organism evidence="2 3">
    <name type="scientific">Klebsiella michiganensis</name>
    <dbReference type="NCBI Taxonomy" id="1134687"/>
    <lineage>
        <taxon>Bacteria</taxon>
        <taxon>Pseudomonadati</taxon>
        <taxon>Pseudomonadota</taxon>
        <taxon>Gammaproteobacteria</taxon>
        <taxon>Enterobacterales</taxon>
        <taxon>Enterobacteriaceae</taxon>
        <taxon>Klebsiella/Raoultella group</taxon>
        <taxon>Klebsiella</taxon>
    </lineage>
</organism>
<name>A0A7H4M418_9ENTR</name>
<protein>
    <submittedName>
        <fullName evidence="2">Uncharacterized protein</fullName>
    </submittedName>
</protein>
<dbReference type="Proteomes" id="UP000255050">
    <property type="component" value="Unassembled WGS sequence"/>
</dbReference>
<sequence>MEGANFLHAVFVAAIAIVVGRVAVDKAIGQHEIDGGVMPVERRGGFRFRAFKQQQTIAVKRRLEGNFTAADGRDITAVEIANFTAFAKDLLTSMVSGLPSHFGHCFICGAAAAVCFSSRETIMVGVPERVSTSRV</sequence>
<keyword evidence="1" id="KW-0472">Membrane</keyword>
<feature type="transmembrane region" description="Helical" evidence="1">
    <location>
        <begin position="6"/>
        <end position="24"/>
    </location>
</feature>
<keyword evidence="1" id="KW-0812">Transmembrane</keyword>
<proteinExistence type="predicted"/>
<dbReference type="EMBL" id="UGJR01000002">
    <property type="protein sequence ID" value="STR43144.1"/>
    <property type="molecule type" value="Genomic_DNA"/>
</dbReference>
<reference evidence="2 3" key="1">
    <citation type="submission" date="2018-06" db="EMBL/GenBank/DDBJ databases">
        <authorList>
            <consortium name="Pathogen Informatics"/>
            <person name="Doyle S."/>
        </authorList>
    </citation>
    <scope>NUCLEOTIDE SEQUENCE [LARGE SCALE GENOMIC DNA]</scope>
    <source>
        <strain evidence="2 3">NCTC11694</strain>
    </source>
</reference>
<keyword evidence="1" id="KW-1133">Transmembrane helix</keyword>
<comment type="caution">
    <text evidence="2">The sequence shown here is derived from an EMBL/GenBank/DDBJ whole genome shotgun (WGS) entry which is preliminary data.</text>
</comment>
<evidence type="ECO:0000313" key="2">
    <source>
        <dbReference type="EMBL" id="STR43144.1"/>
    </source>
</evidence>
<gene>
    <name evidence="2" type="ORF">NCTC11694_04404</name>
</gene>
<evidence type="ECO:0000256" key="1">
    <source>
        <dbReference type="SAM" id="Phobius"/>
    </source>
</evidence>
<evidence type="ECO:0000313" key="3">
    <source>
        <dbReference type="Proteomes" id="UP000255050"/>
    </source>
</evidence>